<evidence type="ECO:0000313" key="1">
    <source>
        <dbReference type="Proteomes" id="UP000887579"/>
    </source>
</evidence>
<evidence type="ECO:0000313" key="2">
    <source>
        <dbReference type="WBParaSite" id="ES5_v2.g24903.t1"/>
    </source>
</evidence>
<dbReference type="WBParaSite" id="ES5_v2.g24903.t1">
    <property type="protein sequence ID" value="ES5_v2.g24903.t1"/>
    <property type="gene ID" value="ES5_v2.g24903"/>
</dbReference>
<dbReference type="Proteomes" id="UP000887579">
    <property type="component" value="Unplaced"/>
</dbReference>
<organism evidence="1 2">
    <name type="scientific">Panagrolaimus sp. ES5</name>
    <dbReference type="NCBI Taxonomy" id="591445"/>
    <lineage>
        <taxon>Eukaryota</taxon>
        <taxon>Metazoa</taxon>
        <taxon>Ecdysozoa</taxon>
        <taxon>Nematoda</taxon>
        <taxon>Chromadorea</taxon>
        <taxon>Rhabditida</taxon>
        <taxon>Tylenchina</taxon>
        <taxon>Panagrolaimomorpha</taxon>
        <taxon>Panagrolaimoidea</taxon>
        <taxon>Panagrolaimidae</taxon>
        <taxon>Panagrolaimus</taxon>
    </lineage>
</organism>
<reference evidence="2" key="1">
    <citation type="submission" date="2022-11" db="UniProtKB">
        <authorList>
            <consortium name="WormBaseParasite"/>
        </authorList>
    </citation>
    <scope>IDENTIFICATION</scope>
</reference>
<sequence>MKEKYSKPPTSSSSGYGAPTPLRSSTLGISVAEQFEKFKRGSPRTSAVSLGPSVAEIRKNYETPLRSHPLEDDEGGRHELSNSFNDAHRQSSSKIPIKEVCNSDQSPSNDNEKRIQKEKPSKILTSSSSSTPSKPASRGMNVFQQLESFKRGKTSAPAVVTLGPSIAEIRKTFETPAKLPPHPKDIEGGQRGTQILMSSKSKKKIASTTSSFPTNRITAAEAIALFGPECVRKLGEHSESTSLIPSESDIRVISEAIKRQELQADEGRRSKKVSQKEIDKSSATDSPKEVSVDLLVSSKRPKRRNHNNLEDGSNEDAPTPKRSAPTSTRVKHLTIRDINNDSDLTTLLKDYRDGTNREKPSISYSALVKYFFVEQKIAIAKSSEIKDWLKKIQWFSQKPSQRLHEIISEAFKNKELYQLVGSSTWRYIQSPVEYIEDLPKPKKEDREYDGGNIEYDVIWVNEDCSIFELKGYRFHTVWGRNIRYGRCMDCMNVCHVLRGRENGKHLT</sequence>
<name>A0AC34G584_9BILA</name>
<protein>
    <submittedName>
        <fullName evidence="2">Uncharacterized protein</fullName>
    </submittedName>
</protein>
<accession>A0AC34G584</accession>
<proteinExistence type="predicted"/>